<dbReference type="Ensembl" id="ENSDCDT00010056996.1">
    <property type="protein sequence ID" value="ENSDCDP00010046790.1"/>
    <property type="gene ID" value="ENSDCDG00010028488.1"/>
</dbReference>
<evidence type="ECO:0000256" key="6">
    <source>
        <dbReference type="SAM" id="Phobius"/>
    </source>
</evidence>
<name>A0AAY4DN26_9TELE</name>
<feature type="transmembrane region" description="Helical" evidence="6">
    <location>
        <begin position="78"/>
        <end position="100"/>
    </location>
</feature>
<dbReference type="Proteomes" id="UP000694580">
    <property type="component" value="Chromosome 17"/>
</dbReference>
<dbReference type="PANTHER" id="PTHR15260:SF1">
    <property type="entry name" value="SARCOSPAN"/>
    <property type="match status" value="1"/>
</dbReference>
<dbReference type="GeneTree" id="ENSGT00390000007747"/>
<dbReference type="InterPro" id="IPR007237">
    <property type="entry name" value="CD20-like"/>
</dbReference>
<dbReference type="PANTHER" id="PTHR15260">
    <property type="entry name" value="SARCOSPAN"/>
    <property type="match status" value="1"/>
</dbReference>
<reference evidence="7 8" key="1">
    <citation type="submission" date="2020-06" db="EMBL/GenBank/DDBJ databases">
        <authorList>
            <consortium name="Wellcome Sanger Institute Data Sharing"/>
        </authorList>
    </citation>
    <scope>NUCLEOTIDE SEQUENCE [LARGE SCALE GENOMIC DNA]</scope>
</reference>
<evidence type="ECO:0000256" key="2">
    <source>
        <dbReference type="ARBA" id="ARBA00022692"/>
    </source>
</evidence>
<feature type="transmembrane region" description="Helical" evidence="6">
    <location>
        <begin position="43"/>
        <end position="66"/>
    </location>
</feature>
<gene>
    <name evidence="7" type="primary">SSPN</name>
</gene>
<reference evidence="7" key="3">
    <citation type="submission" date="2025-09" db="UniProtKB">
        <authorList>
            <consortium name="Ensembl"/>
        </authorList>
    </citation>
    <scope>IDENTIFICATION</scope>
</reference>
<comment type="subcellular location">
    <subcellularLocation>
        <location evidence="1">Membrane</location>
        <topology evidence="1">Multi-pass membrane protein</topology>
    </subcellularLocation>
</comment>
<proteinExistence type="predicted"/>
<evidence type="ECO:0000256" key="4">
    <source>
        <dbReference type="ARBA" id="ARBA00023136"/>
    </source>
</evidence>
<dbReference type="AlphaFoldDB" id="A0AAY4DN26"/>
<reference evidence="7" key="2">
    <citation type="submission" date="2025-08" db="UniProtKB">
        <authorList>
            <consortium name="Ensembl"/>
        </authorList>
    </citation>
    <scope>IDENTIFICATION</scope>
</reference>
<organism evidence="7 8">
    <name type="scientific">Denticeps clupeoides</name>
    <name type="common">denticle herring</name>
    <dbReference type="NCBI Taxonomy" id="299321"/>
    <lineage>
        <taxon>Eukaryota</taxon>
        <taxon>Metazoa</taxon>
        <taxon>Chordata</taxon>
        <taxon>Craniata</taxon>
        <taxon>Vertebrata</taxon>
        <taxon>Euteleostomi</taxon>
        <taxon>Actinopterygii</taxon>
        <taxon>Neopterygii</taxon>
        <taxon>Teleostei</taxon>
        <taxon>Clupei</taxon>
        <taxon>Clupeiformes</taxon>
        <taxon>Denticipitoidei</taxon>
        <taxon>Denticipitidae</taxon>
        <taxon>Denticeps</taxon>
    </lineage>
</organism>
<protein>
    <recommendedName>
        <fullName evidence="9">Sarcospan</fullName>
    </recommendedName>
</protein>
<dbReference type="GeneID" id="114767090"/>
<keyword evidence="4 6" id="KW-0472">Membrane</keyword>
<evidence type="ECO:0000313" key="7">
    <source>
        <dbReference type="Ensembl" id="ENSDCDP00010046790.1"/>
    </source>
</evidence>
<dbReference type="RefSeq" id="XP_028814453.1">
    <property type="nucleotide sequence ID" value="XM_028958620.1"/>
</dbReference>
<evidence type="ECO:0000256" key="5">
    <source>
        <dbReference type="SAM" id="MobiDB-lite"/>
    </source>
</evidence>
<keyword evidence="8" id="KW-1185">Reference proteome</keyword>
<evidence type="ECO:0008006" key="9">
    <source>
        <dbReference type="Google" id="ProtNLM"/>
    </source>
</evidence>
<dbReference type="InterPro" id="IPR030429">
    <property type="entry name" value="Sarcospan"/>
</dbReference>
<dbReference type="Pfam" id="PF04103">
    <property type="entry name" value="CD20"/>
    <property type="match status" value="1"/>
</dbReference>
<feature type="transmembrane region" description="Helical" evidence="6">
    <location>
        <begin position="112"/>
        <end position="131"/>
    </location>
</feature>
<accession>A0AAY4DN26</accession>
<feature type="transmembrane region" description="Helical" evidence="6">
    <location>
        <begin position="184"/>
        <end position="206"/>
    </location>
</feature>
<dbReference type="GO" id="GO:0016010">
    <property type="term" value="C:dystrophin-associated glycoprotein complex"/>
    <property type="evidence" value="ECO:0007669"/>
    <property type="project" value="InterPro"/>
</dbReference>
<sequence length="230" mass="24970">MGAQKKSQGGPGGEKQKLGKKGQAEAGPAAGEAPTCCGCRFPLLVALLQLLLGIAITAVAFLMGAISPSLLTRETPHWAGIAVCVVSLLGFLLYCITYLPDERNTLQFAAKLLYFILCALGVFISGLVIAFESHHHVQVSSYACEEEGENCVCTPSPNEAIRRTVIYEEVTDCSAISSTLQLYYLLQILLNLGQAIVCFVGAYIMWKHRYQVFFVGMQVGCPSTQQWQKV</sequence>
<keyword evidence="2 6" id="KW-0812">Transmembrane</keyword>
<evidence type="ECO:0000256" key="3">
    <source>
        <dbReference type="ARBA" id="ARBA00022989"/>
    </source>
</evidence>
<keyword evidence="3 6" id="KW-1133">Transmembrane helix</keyword>
<feature type="region of interest" description="Disordered" evidence="5">
    <location>
        <begin position="1"/>
        <end position="26"/>
    </location>
</feature>
<evidence type="ECO:0000256" key="1">
    <source>
        <dbReference type="ARBA" id="ARBA00004141"/>
    </source>
</evidence>
<evidence type="ECO:0000313" key="8">
    <source>
        <dbReference type="Proteomes" id="UP000694580"/>
    </source>
</evidence>
<dbReference type="GO" id="GO:0042383">
    <property type="term" value="C:sarcolemma"/>
    <property type="evidence" value="ECO:0007669"/>
    <property type="project" value="TreeGrafter"/>
</dbReference>